<dbReference type="AlphaFoldDB" id="A0A5A9W1Q1"/>
<dbReference type="EMBL" id="SMRS01000005">
    <property type="protein sequence ID" value="KAA0874720.1"/>
    <property type="molecule type" value="Genomic_DNA"/>
</dbReference>
<reference evidence="1 2" key="1">
    <citation type="submission" date="2019-03" db="EMBL/GenBank/DDBJ databases">
        <title>Nitrincola sp. nov. isolated from an Indian soda lake.</title>
        <authorList>
            <person name="Joshi A."/>
            <person name="Thite S.V."/>
            <person name="Joseph N."/>
            <person name="Dhotre D."/>
            <person name="Moorthy M."/>
            <person name="Shouche Y.S."/>
        </authorList>
    </citation>
    <scope>NUCLEOTIDE SEQUENCE [LARGE SCALE GENOMIC DNA]</scope>
    <source>
        <strain evidence="1 2">MEB193</strain>
    </source>
</reference>
<dbReference type="Proteomes" id="UP000325302">
    <property type="component" value="Unassembled WGS sequence"/>
</dbReference>
<accession>A0A5A9W1Q1</accession>
<sequence length="66" mass="7641">MPSRIHRWTPEQLIKMNEETFMVEVLDMIKFSPEIDDSDSSVADMKKTLDAVEAALKMRLDARQNS</sequence>
<proteinExistence type="predicted"/>
<comment type="caution">
    <text evidence="1">The sequence shown here is derived from an EMBL/GenBank/DDBJ whole genome shotgun (WGS) entry which is preliminary data.</text>
</comment>
<protein>
    <submittedName>
        <fullName evidence="1">Uncharacterized protein</fullName>
    </submittedName>
</protein>
<evidence type="ECO:0000313" key="1">
    <source>
        <dbReference type="EMBL" id="KAA0874720.1"/>
    </source>
</evidence>
<dbReference type="OrthoDB" id="6120741at2"/>
<name>A0A5A9W1Q1_9GAMM</name>
<dbReference type="RefSeq" id="WP_149390900.1">
    <property type="nucleotide sequence ID" value="NZ_SMRS01000005.1"/>
</dbReference>
<evidence type="ECO:0000313" key="2">
    <source>
        <dbReference type="Proteomes" id="UP000325302"/>
    </source>
</evidence>
<gene>
    <name evidence="1" type="ORF">E1H14_07845</name>
</gene>
<organism evidence="1 2">
    <name type="scientific">Nitrincola tapanii</name>
    <dbReference type="NCBI Taxonomy" id="1708751"/>
    <lineage>
        <taxon>Bacteria</taxon>
        <taxon>Pseudomonadati</taxon>
        <taxon>Pseudomonadota</taxon>
        <taxon>Gammaproteobacteria</taxon>
        <taxon>Oceanospirillales</taxon>
        <taxon>Oceanospirillaceae</taxon>
        <taxon>Nitrincola</taxon>
    </lineage>
</organism>
<keyword evidence="2" id="KW-1185">Reference proteome</keyword>